<dbReference type="VEuPathDB" id="PiroplasmaDB:BEWA_048120"/>
<keyword evidence="2" id="KW-1185">Reference proteome</keyword>
<organism evidence="1 2">
    <name type="scientific">Theileria equi strain WA</name>
    <dbReference type="NCBI Taxonomy" id="1537102"/>
    <lineage>
        <taxon>Eukaryota</taxon>
        <taxon>Sar</taxon>
        <taxon>Alveolata</taxon>
        <taxon>Apicomplexa</taxon>
        <taxon>Aconoidasida</taxon>
        <taxon>Piroplasmida</taxon>
        <taxon>Theileriidae</taxon>
        <taxon>Theileria</taxon>
    </lineage>
</organism>
<dbReference type="Pfam" id="PF08282">
    <property type="entry name" value="Hydrolase_3"/>
    <property type="match status" value="1"/>
</dbReference>
<dbReference type="Proteomes" id="UP000031512">
    <property type="component" value="Unassembled WGS sequence"/>
</dbReference>
<dbReference type="InterPro" id="IPR023214">
    <property type="entry name" value="HAD_sf"/>
</dbReference>
<proteinExistence type="predicted"/>
<evidence type="ECO:0000313" key="1">
    <source>
        <dbReference type="EMBL" id="EKX72345.1"/>
    </source>
</evidence>
<dbReference type="Gene3D" id="3.30.1240.10">
    <property type="match status" value="1"/>
</dbReference>
<name>L1LAP0_THEEQ</name>
<dbReference type="EC" id="3.1.3.23" evidence="1"/>
<dbReference type="STRING" id="1537102.L1LAP0"/>
<evidence type="ECO:0000313" key="2">
    <source>
        <dbReference type="Proteomes" id="UP000031512"/>
    </source>
</evidence>
<dbReference type="eggNOG" id="ENOG502RSY5">
    <property type="taxonomic scope" value="Eukaryota"/>
</dbReference>
<reference evidence="1 2" key="1">
    <citation type="journal article" date="2012" name="BMC Genomics">
        <title>Comparative genomic analysis and phylogenetic position of Theileria equi.</title>
        <authorList>
            <person name="Kappmeyer L.S."/>
            <person name="Thiagarajan M."/>
            <person name="Herndon D.R."/>
            <person name="Ramsay J.D."/>
            <person name="Caler E."/>
            <person name="Djikeng A."/>
            <person name="Gillespie J.J."/>
            <person name="Lau A.O."/>
            <person name="Roalson E.H."/>
            <person name="Silva J.C."/>
            <person name="Silva M.G."/>
            <person name="Suarez C.E."/>
            <person name="Ueti M.W."/>
            <person name="Nene V.M."/>
            <person name="Mealey R.H."/>
            <person name="Knowles D.P."/>
            <person name="Brayton K.A."/>
        </authorList>
    </citation>
    <scope>NUCLEOTIDE SEQUENCE [LARGE SCALE GENOMIC DNA]</scope>
    <source>
        <strain evidence="1 2">WA</strain>
    </source>
</reference>
<dbReference type="PANTHER" id="PTHR10000:SF8">
    <property type="entry name" value="HAD SUPERFAMILY HYDROLASE-LIKE, TYPE 3"/>
    <property type="match status" value="1"/>
</dbReference>
<comment type="caution">
    <text evidence="1">The sequence shown here is derived from an EMBL/GenBank/DDBJ whole genome shotgun (WGS) entry which is preliminary data.</text>
</comment>
<sequence length="289" mass="32669">MEICDTHSPMANLSQFLKPEELPKYFGIDVDGTLYTKNVEGFERNVKAITQIRKRGYIPFICTGRSRKTSFNLFGPDFVEKTGYRGYPGVYKNGAVVYDEKGDILSLCAFSEDFLTKFSNFLTENKCADKVIFFTEDYEHSLADVCPEWRENLISINRNIPKTLTFEELLKKNVVMIKYAYFKLDLPDLKEGIDYIERADQDHTRDLCPPGVTKASALSTLINHYGLSPKDCGFIGDCYNDVECLRICSPSFAVANAKDVAKRSAQWVLDKTCDQGAVAEALQLTYGPL</sequence>
<dbReference type="OrthoDB" id="27226at2759"/>
<dbReference type="KEGG" id="beq:BEWA_048120"/>
<gene>
    <name evidence="1" type="ORF">BEWA_048120</name>
</gene>
<keyword evidence="1" id="KW-0378">Hydrolase</keyword>
<dbReference type="GO" id="GO:0005829">
    <property type="term" value="C:cytosol"/>
    <property type="evidence" value="ECO:0007669"/>
    <property type="project" value="TreeGrafter"/>
</dbReference>
<dbReference type="GO" id="GO:0000287">
    <property type="term" value="F:magnesium ion binding"/>
    <property type="evidence" value="ECO:0007669"/>
    <property type="project" value="TreeGrafter"/>
</dbReference>
<dbReference type="GeneID" id="15804186"/>
<accession>L1LAP0</accession>
<dbReference type="PROSITE" id="PS01228">
    <property type="entry name" value="COF_1"/>
    <property type="match status" value="1"/>
</dbReference>
<dbReference type="GO" id="GO:0050308">
    <property type="term" value="F:sugar-phosphatase activity"/>
    <property type="evidence" value="ECO:0007669"/>
    <property type="project" value="UniProtKB-EC"/>
</dbReference>
<protein>
    <submittedName>
        <fullName evidence="1">Haloacid dehalogenase-like hydrolase family member protein</fullName>
        <ecNumber evidence="1">3.1.3.23</ecNumber>
    </submittedName>
</protein>
<dbReference type="AlphaFoldDB" id="L1LAP0"/>
<dbReference type="Gene3D" id="3.40.50.1000">
    <property type="entry name" value="HAD superfamily/HAD-like"/>
    <property type="match status" value="1"/>
</dbReference>
<dbReference type="SUPFAM" id="SSF56784">
    <property type="entry name" value="HAD-like"/>
    <property type="match status" value="1"/>
</dbReference>
<dbReference type="RefSeq" id="XP_004831797.1">
    <property type="nucleotide sequence ID" value="XM_004831740.1"/>
</dbReference>
<dbReference type="InterPro" id="IPR036412">
    <property type="entry name" value="HAD-like_sf"/>
</dbReference>
<dbReference type="EMBL" id="ACOU01000007">
    <property type="protein sequence ID" value="EKX72345.1"/>
    <property type="molecule type" value="Genomic_DNA"/>
</dbReference>
<dbReference type="PANTHER" id="PTHR10000">
    <property type="entry name" value="PHOSPHOSERINE PHOSPHATASE"/>
    <property type="match status" value="1"/>
</dbReference>